<dbReference type="PANTHER" id="PTHR30441:SF8">
    <property type="entry name" value="DUF748 DOMAIN-CONTAINING PROTEIN"/>
    <property type="match status" value="1"/>
</dbReference>
<dbReference type="Pfam" id="PF05359">
    <property type="entry name" value="DUF748"/>
    <property type="match status" value="2"/>
</dbReference>
<gene>
    <name evidence="2" type="ORF">E6O51_17180</name>
</gene>
<reference evidence="2 3" key="1">
    <citation type="submission" date="2019-04" db="EMBL/GenBank/DDBJ databases">
        <title>Azoarcus rhizosphaerae sp. nov. isolated from rhizosphere of Ficus religiosa.</title>
        <authorList>
            <person name="Lin S.-Y."/>
            <person name="Hameed A."/>
            <person name="Hsu Y.-H."/>
            <person name="Young C.-C."/>
        </authorList>
    </citation>
    <scope>NUCLEOTIDE SEQUENCE [LARGE SCALE GENOMIC DNA]</scope>
    <source>
        <strain evidence="2 3">CC-YHH848</strain>
    </source>
</reference>
<dbReference type="GO" id="GO:0005886">
    <property type="term" value="C:plasma membrane"/>
    <property type="evidence" value="ECO:0007669"/>
    <property type="project" value="TreeGrafter"/>
</dbReference>
<comment type="caution">
    <text evidence="2">The sequence shown here is derived from an EMBL/GenBank/DDBJ whole genome shotgun (WGS) entry which is preliminary data.</text>
</comment>
<dbReference type="InterPro" id="IPR036737">
    <property type="entry name" value="OmpA-like_sf"/>
</dbReference>
<name>A0A4S4AFU2_9RHOO</name>
<dbReference type="Gene3D" id="3.30.1330.60">
    <property type="entry name" value="OmpA-like domain"/>
    <property type="match status" value="1"/>
</dbReference>
<dbReference type="Proteomes" id="UP000307956">
    <property type="component" value="Unassembled WGS sequence"/>
</dbReference>
<dbReference type="RefSeq" id="WP_136386240.1">
    <property type="nucleotide sequence ID" value="NZ_SSOD01000016.1"/>
</dbReference>
<dbReference type="OrthoDB" id="9757969at2"/>
<accession>A0A4S4AFU2</accession>
<dbReference type="EMBL" id="SSOD01000016">
    <property type="protein sequence ID" value="THF58073.1"/>
    <property type="molecule type" value="Genomic_DNA"/>
</dbReference>
<dbReference type="AlphaFoldDB" id="A0A4S4AFU2"/>
<dbReference type="PANTHER" id="PTHR30441">
    <property type="entry name" value="DUF748 DOMAIN-CONTAINING PROTEIN"/>
    <property type="match status" value="1"/>
</dbReference>
<organism evidence="2 3">
    <name type="scientific">Pseudothauera rhizosphaerae</name>
    <dbReference type="NCBI Taxonomy" id="2565932"/>
    <lineage>
        <taxon>Bacteria</taxon>
        <taxon>Pseudomonadati</taxon>
        <taxon>Pseudomonadota</taxon>
        <taxon>Betaproteobacteria</taxon>
        <taxon>Rhodocyclales</taxon>
        <taxon>Zoogloeaceae</taxon>
        <taxon>Pseudothauera</taxon>
    </lineage>
</organism>
<dbReference type="GO" id="GO:0090313">
    <property type="term" value="P:regulation of protein targeting to membrane"/>
    <property type="evidence" value="ECO:0007669"/>
    <property type="project" value="TreeGrafter"/>
</dbReference>
<evidence type="ECO:0000313" key="2">
    <source>
        <dbReference type="EMBL" id="THF58073.1"/>
    </source>
</evidence>
<protein>
    <submittedName>
        <fullName evidence="2">DUF748 domain-containing protein</fullName>
    </submittedName>
</protein>
<evidence type="ECO:0000313" key="3">
    <source>
        <dbReference type="Proteomes" id="UP000307956"/>
    </source>
</evidence>
<evidence type="ECO:0000256" key="1">
    <source>
        <dbReference type="SAM" id="MobiDB-lite"/>
    </source>
</evidence>
<proteinExistence type="predicted"/>
<feature type="region of interest" description="Disordered" evidence="1">
    <location>
        <begin position="770"/>
        <end position="793"/>
    </location>
</feature>
<keyword evidence="3" id="KW-1185">Reference proteome</keyword>
<sequence length="1187" mass="128930">MPSPAALANRLRPSRKLLNWSAALVAAYALCGFLLVPQLVRGHGERLLSEATGRRVSMDVVRFNPFTLALTVEGLRVAEAGRGLTAFSLGSLYANFEIESLLRRGPVLHELRIRQPNLKVVRYDDGRYNWSDVFERLGAGGDEAAAEEAAEPARFSVGNIQLEGGAAVFDDQLAGVRHEIGDLVLNLPFVSNLPVKVDVFVEPALSASVNGHALNLTGKSKPFTEGRETALELTLDKLEVAPYLAYLPFEPAFALVSGHLSTELRVAFEQHADGTPRIALNGEVRLGAVQVDDADGRRVLGFDEFAVELVELQPLAGQWHFTRLRLQAPQVELVRERDGRLNLARLLPAAPARKAAPAAKPAPAAEPFDFLLATARVRDGVVGFEDRVPATPYRTRLEAINIDLRDLASDGEMPAVIRADFHTDAGESFDLQEQLRLTPFELDGTVTIEALQPVRLRPYYADALDKGEVRDGRVDGVVAHKLRLNEGVPEVEVTVESLALHDVVLGLKGRKEALLRLPEASVEGAVIVPARRSVEVGAVALQGLAVALVRDREGRLDALDFVAPARDAGPAGKPWTWMLTRLGTEDGSVRVEDRTPGKPVSTEADQIALTVEKLGNAPGSSGTLDLRSRINRRGQLAATGSVALEPLKTALELDLREVDLLPLQPYVLEQTKIAISRGALTTKGQLALEQTADGSIKGRFRGDLGVANFASVDRLNANDFVRWRALRVTGADLALSPFALAIREVALTDFHTRLILDEQGRLNLREIRQEEGQQEASAGTPQEGAEQAPAEPPPIAIRRIVVRQGNVAFSDRFIRPNYDANISGLTGELTGLSSDPATLAKLELNGKVDRSAPLTVNGEFNPFREDRRLDIAAAVKDFELTGLTTYSGKYVGYGIEKGKLSAELNYRIEERRLSATNRVFLDQLTFGPPTNSPDAIKAPVQLAVALLQNRRGEIDIHLPVSGTLDDPQFSIGGLVFRAIMNLLGKAITAPFALLGSMFGNGEEMSQLAFDAGSPVLNETALERVRRLSEALLDRPALKLEIAGSVDAAADPEGLKRTRMIEQVKAEKLKDMIKRGVEAPSLDDIQVSDEEYPALLRTVYRDGDFKKERNFIGMIKEVPVEQMEAVILANTAVGEDELATLAQQRAQAARDWLAEEGGIPAERLFVVAPQLAPEGEGACGACVRFSLK</sequence>
<dbReference type="InterPro" id="IPR008023">
    <property type="entry name" value="DUF748"/>
</dbReference>
<dbReference type="InterPro" id="IPR052894">
    <property type="entry name" value="AsmA-related"/>
</dbReference>